<name>H2YWU2_CIOSA</name>
<feature type="transmembrane region" description="Helical" evidence="10">
    <location>
        <begin position="425"/>
        <end position="446"/>
    </location>
</feature>
<evidence type="ECO:0000256" key="4">
    <source>
        <dbReference type="ARBA" id="ARBA00022475"/>
    </source>
</evidence>
<feature type="region of interest" description="Disordered" evidence="9">
    <location>
        <begin position="1"/>
        <end position="22"/>
    </location>
</feature>
<sequence length="502" mass="54824">KEMVQTDDQNEPRIVGEDSDTQYSEAGRNKITETLKLCRNIDVFSGVLVASGVMLGSGIFVSANTVLDAANNSLGVTILIWVFGGAVAVMSTLCYCELATSISESGSDYTYLSHAYTPAFGFLLPWMSTFVPCSDTATILTFARYALAPFHSCSAPSEDSVKLAAICLLLFITAINILGVKFAVRLQVILSWSKFVAVGAVVISAVVYVIGDSSIASQNLHQAFETKALSGITVLTLSSSFYQVMYSYDGWNALCHVTEEVKEPEKTIPKASIAAVSIITLASVTMNLSYFAVLTPEEISTSKIIALPFALKAMGGASWIVPLSVCLCAVSSYSAGILTHGRLPYVAARRGQLPMIFGMLHINSRVPSPALVLNALSTIVLINIGNLETMIDTFGFVNWTFKGFSSLSVLILRKRMPHLKRPYKVPTIIPIFMFILSSIFVILPLINQPHFLYFYAIFFFAVGLCLYYIFVHKQCEMPGSARVTLVLQKLFQVAPCDWEKVK</sequence>
<evidence type="ECO:0000256" key="7">
    <source>
        <dbReference type="ARBA" id="ARBA00023136"/>
    </source>
</evidence>
<feature type="transmembrane region" description="Helical" evidence="10">
    <location>
        <begin position="43"/>
        <end position="67"/>
    </location>
</feature>
<evidence type="ECO:0000256" key="3">
    <source>
        <dbReference type="ARBA" id="ARBA00022448"/>
    </source>
</evidence>
<dbReference type="PANTHER" id="PTHR11785">
    <property type="entry name" value="AMINO ACID TRANSPORTER"/>
    <property type="match status" value="1"/>
</dbReference>
<dbReference type="InterPro" id="IPR050598">
    <property type="entry name" value="AminoAcid_Transporter"/>
</dbReference>
<dbReference type="GO" id="GO:0015179">
    <property type="term" value="F:L-amino acid transmembrane transporter activity"/>
    <property type="evidence" value="ECO:0007669"/>
    <property type="project" value="TreeGrafter"/>
</dbReference>
<feature type="transmembrane region" description="Helical" evidence="10">
    <location>
        <begin position="189"/>
        <end position="210"/>
    </location>
</feature>
<evidence type="ECO:0000256" key="1">
    <source>
        <dbReference type="ARBA" id="ARBA00004424"/>
    </source>
</evidence>
<evidence type="ECO:0000256" key="10">
    <source>
        <dbReference type="SAM" id="Phobius"/>
    </source>
</evidence>
<dbReference type="PANTHER" id="PTHR11785:SF512">
    <property type="entry name" value="SOBREMESA, ISOFORM B"/>
    <property type="match status" value="1"/>
</dbReference>
<feature type="transmembrane region" description="Helical" evidence="10">
    <location>
        <begin position="122"/>
        <end position="143"/>
    </location>
</feature>
<dbReference type="InterPro" id="IPR002293">
    <property type="entry name" value="AA/rel_permease1"/>
</dbReference>
<protein>
    <recommendedName>
        <fullName evidence="13">Cationic amino acid transporter C-terminal domain-containing protein</fullName>
    </recommendedName>
</protein>
<evidence type="ECO:0000256" key="9">
    <source>
        <dbReference type="SAM" id="MobiDB-lite"/>
    </source>
</evidence>
<reference evidence="11" key="3">
    <citation type="submission" date="2025-09" db="UniProtKB">
        <authorList>
            <consortium name="Ensembl"/>
        </authorList>
    </citation>
    <scope>IDENTIFICATION</scope>
</reference>
<evidence type="ECO:0000313" key="12">
    <source>
        <dbReference type="Proteomes" id="UP000007875"/>
    </source>
</evidence>
<keyword evidence="7 10" id="KW-0472">Membrane</keyword>
<dbReference type="eggNOG" id="KOG1287">
    <property type="taxonomic scope" value="Eukaryota"/>
</dbReference>
<proteinExistence type="inferred from homology"/>
<accession>H2YWU2</accession>
<comment type="subcellular location">
    <subcellularLocation>
        <location evidence="1">Apical cell membrane</location>
        <topology evidence="1">Multi-pass membrane protein</topology>
    </subcellularLocation>
</comment>
<feature type="transmembrane region" description="Helical" evidence="10">
    <location>
        <begin position="319"/>
        <end position="345"/>
    </location>
</feature>
<evidence type="ECO:0000313" key="11">
    <source>
        <dbReference type="Ensembl" id="ENSCSAVP00000009803.1"/>
    </source>
</evidence>
<evidence type="ECO:0000256" key="6">
    <source>
        <dbReference type="ARBA" id="ARBA00022989"/>
    </source>
</evidence>
<keyword evidence="6 10" id="KW-1133">Transmembrane helix</keyword>
<dbReference type="GeneTree" id="ENSGT00940000162520"/>
<evidence type="ECO:0000256" key="8">
    <source>
        <dbReference type="ARBA" id="ARBA00023157"/>
    </source>
</evidence>
<feature type="transmembrane region" description="Helical" evidence="10">
    <location>
        <begin position="79"/>
        <end position="102"/>
    </location>
</feature>
<keyword evidence="12" id="KW-1185">Reference proteome</keyword>
<dbReference type="Pfam" id="PF13520">
    <property type="entry name" value="AA_permease_2"/>
    <property type="match status" value="1"/>
</dbReference>
<evidence type="ECO:0008006" key="13">
    <source>
        <dbReference type="Google" id="ProtNLM"/>
    </source>
</evidence>
<keyword evidence="4" id="KW-1003">Cell membrane</keyword>
<dbReference type="HOGENOM" id="CLU_007946_3_0_1"/>
<comment type="similarity">
    <text evidence="2">Belongs to the amino acid-polyamine-organocation (APC) superfamily.</text>
</comment>
<dbReference type="PIRSF" id="PIRSF006060">
    <property type="entry name" value="AA_transporter"/>
    <property type="match status" value="1"/>
</dbReference>
<keyword evidence="8" id="KW-1015">Disulfide bond</keyword>
<evidence type="ECO:0000256" key="5">
    <source>
        <dbReference type="ARBA" id="ARBA00022692"/>
    </source>
</evidence>
<dbReference type="GO" id="GO:0016324">
    <property type="term" value="C:apical plasma membrane"/>
    <property type="evidence" value="ECO:0007669"/>
    <property type="project" value="UniProtKB-SubCell"/>
</dbReference>
<feature type="transmembrane region" description="Helical" evidence="10">
    <location>
        <begin position="396"/>
        <end position="413"/>
    </location>
</feature>
<dbReference type="Proteomes" id="UP000007875">
    <property type="component" value="Unassembled WGS sequence"/>
</dbReference>
<dbReference type="OMA" id="VRRYAYQ"/>
<keyword evidence="3" id="KW-0813">Transport</keyword>
<dbReference type="InParanoid" id="H2YWU2"/>
<feature type="transmembrane region" description="Helical" evidence="10">
    <location>
        <begin position="271"/>
        <end position="293"/>
    </location>
</feature>
<evidence type="ECO:0000256" key="2">
    <source>
        <dbReference type="ARBA" id="ARBA00009523"/>
    </source>
</evidence>
<dbReference type="Gene3D" id="1.20.1740.10">
    <property type="entry name" value="Amino acid/polyamine transporter I"/>
    <property type="match status" value="1"/>
</dbReference>
<dbReference type="FunFam" id="1.20.1740.10:FF:000036">
    <property type="entry name" value="Solute carrier family 7 member 13"/>
    <property type="match status" value="1"/>
</dbReference>
<feature type="transmembrane region" description="Helical" evidence="10">
    <location>
        <begin position="452"/>
        <end position="470"/>
    </location>
</feature>
<reference evidence="11" key="2">
    <citation type="submission" date="2025-08" db="UniProtKB">
        <authorList>
            <consortium name="Ensembl"/>
        </authorList>
    </citation>
    <scope>IDENTIFICATION</scope>
</reference>
<organism evidence="11 12">
    <name type="scientific">Ciona savignyi</name>
    <name type="common">Pacific transparent sea squirt</name>
    <dbReference type="NCBI Taxonomy" id="51511"/>
    <lineage>
        <taxon>Eukaryota</taxon>
        <taxon>Metazoa</taxon>
        <taxon>Chordata</taxon>
        <taxon>Tunicata</taxon>
        <taxon>Ascidiacea</taxon>
        <taxon>Phlebobranchia</taxon>
        <taxon>Cionidae</taxon>
        <taxon>Ciona</taxon>
    </lineage>
</organism>
<dbReference type="STRING" id="51511.ENSCSAVP00000009803"/>
<dbReference type="Ensembl" id="ENSCSAVT00000009921.1">
    <property type="protein sequence ID" value="ENSCSAVP00000009803.1"/>
    <property type="gene ID" value="ENSCSAVG00000005755.1"/>
</dbReference>
<feature type="compositionally biased region" description="Basic and acidic residues" evidence="9">
    <location>
        <begin position="1"/>
        <end position="16"/>
    </location>
</feature>
<dbReference type="AlphaFoldDB" id="H2YWU2"/>
<feature type="transmembrane region" description="Helical" evidence="10">
    <location>
        <begin position="163"/>
        <end position="183"/>
    </location>
</feature>
<reference evidence="12" key="1">
    <citation type="submission" date="2003-08" db="EMBL/GenBank/DDBJ databases">
        <authorList>
            <person name="Birren B."/>
            <person name="Nusbaum C."/>
            <person name="Abebe A."/>
            <person name="Abouelleil A."/>
            <person name="Adekoya E."/>
            <person name="Ait-zahra M."/>
            <person name="Allen N."/>
            <person name="Allen T."/>
            <person name="An P."/>
            <person name="Anderson M."/>
            <person name="Anderson S."/>
            <person name="Arachchi H."/>
            <person name="Armbruster J."/>
            <person name="Bachantsang P."/>
            <person name="Baldwin J."/>
            <person name="Barry A."/>
            <person name="Bayul T."/>
            <person name="Blitshsteyn B."/>
            <person name="Bloom T."/>
            <person name="Blye J."/>
            <person name="Boguslavskiy L."/>
            <person name="Borowsky M."/>
            <person name="Boukhgalter B."/>
            <person name="Brunache A."/>
            <person name="Butler J."/>
            <person name="Calixte N."/>
            <person name="Calvo S."/>
            <person name="Camarata J."/>
            <person name="Campo K."/>
            <person name="Chang J."/>
            <person name="Cheshatsang Y."/>
            <person name="Citroen M."/>
            <person name="Collymore A."/>
            <person name="Considine T."/>
            <person name="Cook A."/>
            <person name="Cooke P."/>
            <person name="Corum B."/>
            <person name="Cuomo C."/>
            <person name="David R."/>
            <person name="Dawoe T."/>
            <person name="Degray S."/>
            <person name="Dodge S."/>
            <person name="Dooley K."/>
            <person name="Dorje P."/>
            <person name="Dorjee K."/>
            <person name="Dorris L."/>
            <person name="Duffey N."/>
            <person name="Dupes A."/>
            <person name="Elkins T."/>
            <person name="Engels R."/>
            <person name="Erickson J."/>
            <person name="Farina A."/>
            <person name="Faro S."/>
            <person name="Ferreira P."/>
            <person name="Fischer H."/>
            <person name="Fitzgerald M."/>
            <person name="Foley K."/>
            <person name="Gage D."/>
            <person name="Galagan J."/>
            <person name="Gearin G."/>
            <person name="Gnerre S."/>
            <person name="Gnirke A."/>
            <person name="Goyette A."/>
            <person name="Graham J."/>
            <person name="Grandbois E."/>
            <person name="Gyaltsen K."/>
            <person name="Hafez N."/>
            <person name="Hagopian D."/>
            <person name="Hagos B."/>
            <person name="Hall J."/>
            <person name="Hatcher B."/>
            <person name="Heller A."/>
            <person name="Higgins H."/>
            <person name="Honan T."/>
            <person name="Horn A."/>
            <person name="Houde N."/>
            <person name="Hughes L."/>
            <person name="Hulme W."/>
            <person name="Husby E."/>
            <person name="Iliev I."/>
            <person name="Jaffe D."/>
            <person name="Jones C."/>
            <person name="Kamal M."/>
            <person name="Kamat A."/>
            <person name="Kamvysselis M."/>
            <person name="Karlsson E."/>
            <person name="Kells C."/>
            <person name="Kieu A."/>
            <person name="Kisner P."/>
            <person name="Kodira C."/>
            <person name="Kulbokas E."/>
            <person name="Labutti K."/>
            <person name="Lama D."/>
            <person name="Landers T."/>
            <person name="Leger J."/>
            <person name="Levine S."/>
            <person name="Lewis D."/>
            <person name="Lewis T."/>
            <person name="Lindblad-toh K."/>
            <person name="Liu X."/>
            <person name="Lokyitsang T."/>
            <person name="Lokyitsang Y."/>
            <person name="Lucien O."/>
            <person name="Lui A."/>
            <person name="Ma L.J."/>
            <person name="Mabbitt R."/>
            <person name="Macdonald J."/>
            <person name="Maclean C."/>
            <person name="Major J."/>
            <person name="Manning J."/>
            <person name="Marabella R."/>
            <person name="Maru K."/>
            <person name="Matthews C."/>
            <person name="Mauceli E."/>
            <person name="Mccarthy M."/>
            <person name="Mcdonough S."/>
            <person name="Mcghee T."/>
            <person name="Meldrim J."/>
            <person name="Meneus L."/>
            <person name="Mesirov J."/>
            <person name="Mihalev A."/>
            <person name="Mihova T."/>
            <person name="Mikkelsen T."/>
            <person name="Mlenga V."/>
            <person name="Moru K."/>
            <person name="Mozes J."/>
            <person name="Mulrain L."/>
            <person name="Munson G."/>
            <person name="Naylor J."/>
            <person name="Newes C."/>
            <person name="Nguyen C."/>
            <person name="Nguyen N."/>
            <person name="Nguyen T."/>
            <person name="Nicol R."/>
            <person name="Nielsen C."/>
            <person name="Nizzari M."/>
            <person name="Norbu C."/>
            <person name="Norbu N."/>
            <person name="O'donnell P."/>
            <person name="Okoawo O."/>
            <person name="O'leary S."/>
            <person name="Omotosho B."/>
            <person name="O'neill K."/>
            <person name="Osman S."/>
            <person name="Parker S."/>
            <person name="Perrin D."/>
            <person name="Phunkhang P."/>
            <person name="Piqani B."/>
            <person name="Purcell S."/>
            <person name="Rachupka T."/>
            <person name="Ramasamy U."/>
            <person name="Rameau R."/>
            <person name="Ray V."/>
            <person name="Raymond C."/>
            <person name="Retta R."/>
            <person name="Richardson S."/>
            <person name="Rise C."/>
            <person name="Rodriguez J."/>
            <person name="Rogers J."/>
            <person name="Rogov P."/>
            <person name="Rutman M."/>
            <person name="Schupbach R."/>
            <person name="Seaman C."/>
            <person name="Settipalli S."/>
            <person name="Sharpe T."/>
            <person name="Sheridan J."/>
            <person name="Sherpa N."/>
            <person name="Shi J."/>
            <person name="Smirnov S."/>
            <person name="Smith C."/>
            <person name="Sougnez C."/>
            <person name="Spencer B."/>
            <person name="Stalker J."/>
            <person name="Stange-thomann N."/>
            <person name="Stavropoulos S."/>
            <person name="Stetson K."/>
            <person name="Stone C."/>
            <person name="Stone S."/>
            <person name="Stubbs M."/>
            <person name="Talamas J."/>
            <person name="Tchuinga P."/>
            <person name="Tenzing P."/>
            <person name="Tesfaye S."/>
            <person name="Theodore J."/>
            <person name="Thoulutsang Y."/>
            <person name="Topham K."/>
            <person name="Towey S."/>
            <person name="Tsamla T."/>
            <person name="Tsomo N."/>
            <person name="Vallee D."/>
            <person name="Vassiliev H."/>
            <person name="Venkataraman V."/>
            <person name="Vinson J."/>
            <person name="Vo A."/>
            <person name="Wade C."/>
            <person name="Wang S."/>
            <person name="Wangchuk T."/>
            <person name="Wangdi T."/>
            <person name="Whittaker C."/>
            <person name="Wilkinson J."/>
            <person name="Wu Y."/>
            <person name="Wyman D."/>
            <person name="Yadav S."/>
            <person name="Yang S."/>
            <person name="Yang X."/>
            <person name="Yeager S."/>
            <person name="Yee E."/>
            <person name="Young G."/>
            <person name="Zainoun J."/>
            <person name="Zembeck L."/>
            <person name="Zimmer A."/>
            <person name="Zody M."/>
            <person name="Lander E."/>
        </authorList>
    </citation>
    <scope>NUCLEOTIDE SEQUENCE [LARGE SCALE GENOMIC DNA]</scope>
</reference>
<keyword evidence="5 10" id="KW-0812">Transmembrane</keyword>